<dbReference type="InterPro" id="IPR011009">
    <property type="entry name" value="Kinase-like_dom_sf"/>
</dbReference>
<dbReference type="PANTHER" id="PTHR32444:SF236">
    <property type="entry name" value="D-MANNOSE BINDING LECTIN FAMILY PROTEIN, EXPRESSED"/>
    <property type="match status" value="1"/>
</dbReference>
<dbReference type="InterPro" id="IPR017441">
    <property type="entry name" value="Protein_kinase_ATP_BS"/>
</dbReference>
<dbReference type="PROSITE" id="PS00108">
    <property type="entry name" value="PROTEIN_KINASE_ST"/>
    <property type="match status" value="1"/>
</dbReference>
<comment type="caution">
    <text evidence="21">The sequence shown here is derived from an EMBL/GenBank/DDBJ whole genome shotgun (WGS) entry which is preliminary data.</text>
</comment>
<keyword evidence="9 15" id="KW-0067">ATP-binding</keyword>
<keyword evidence="3" id="KW-0723">Serine/threonine-protein kinase</keyword>
<evidence type="ECO:0000256" key="8">
    <source>
        <dbReference type="ARBA" id="ARBA00022777"/>
    </source>
</evidence>
<dbReference type="SUPFAM" id="SSF56112">
    <property type="entry name" value="Protein kinase-like (PK-like)"/>
    <property type="match status" value="1"/>
</dbReference>
<dbReference type="Gramene" id="TVU32352">
    <property type="protein sequence ID" value="TVU32352"/>
    <property type="gene ID" value="EJB05_24077"/>
</dbReference>
<dbReference type="Proteomes" id="UP000324897">
    <property type="component" value="Chromosome 1"/>
</dbReference>
<dbReference type="InterPro" id="IPR001480">
    <property type="entry name" value="Bulb-type_lectin_dom"/>
</dbReference>
<dbReference type="GO" id="GO:0005524">
    <property type="term" value="F:ATP binding"/>
    <property type="evidence" value="ECO:0007669"/>
    <property type="project" value="UniProtKB-UniRule"/>
</dbReference>
<evidence type="ECO:0000256" key="4">
    <source>
        <dbReference type="ARBA" id="ARBA00022536"/>
    </source>
</evidence>
<keyword evidence="5" id="KW-0808">Transferase</keyword>
<protein>
    <recommendedName>
        <fullName evidence="2">non-specific serine/threonine protein kinase</fullName>
        <ecNumber evidence="2">2.7.11.1</ecNumber>
    </recommendedName>
</protein>
<dbReference type="FunFam" id="1.10.510.10:FF:001023">
    <property type="entry name" value="Os07g0541700 protein"/>
    <property type="match status" value="1"/>
</dbReference>
<dbReference type="SMART" id="SM00220">
    <property type="entry name" value="S_TKc"/>
    <property type="match status" value="1"/>
</dbReference>
<gene>
    <name evidence="21" type="ORF">EJB05_24077</name>
</gene>
<dbReference type="Pfam" id="PF00954">
    <property type="entry name" value="S_locus_glycop"/>
    <property type="match status" value="1"/>
</dbReference>
<keyword evidence="6 17" id="KW-0732">Signal</keyword>
<dbReference type="Gene3D" id="2.90.10.10">
    <property type="entry name" value="Bulb-type lectin domain"/>
    <property type="match status" value="1"/>
</dbReference>
<dbReference type="PROSITE" id="PS00107">
    <property type="entry name" value="PROTEIN_KINASE_ATP"/>
    <property type="match status" value="1"/>
</dbReference>
<feature type="binding site" evidence="15">
    <location>
        <position position="533"/>
    </location>
    <ligand>
        <name>ATP</name>
        <dbReference type="ChEBI" id="CHEBI:30616"/>
    </ligand>
</feature>
<proteinExistence type="predicted"/>
<dbReference type="InterPro" id="IPR000858">
    <property type="entry name" value="S_locus_glycoprot_dom"/>
</dbReference>
<evidence type="ECO:0000256" key="12">
    <source>
        <dbReference type="ARBA" id="ARBA00023180"/>
    </source>
</evidence>
<dbReference type="PROSITE" id="PS50948">
    <property type="entry name" value="PAN"/>
    <property type="match status" value="1"/>
</dbReference>
<feature type="transmembrane region" description="Helical" evidence="16">
    <location>
        <begin position="447"/>
        <end position="471"/>
    </location>
</feature>
<keyword evidence="12" id="KW-0325">Glycoprotein</keyword>
<dbReference type="InterPro" id="IPR036426">
    <property type="entry name" value="Bulb-type_lectin_dom_sf"/>
</dbReference>
<evidence type="ECO:0000256" key="17">
    <source>
        <dbReference type="SAM" id="SignalP"/>
    </source>
</evidence>
<dbReference type="CDD" id="cd01098">
    <property type="entry name" value="PAN_AP_plant"/>
    <property type="match status" value="1"/>
</dbReference>
<feature type="domain" description="Protein kinase" evidence="18">
    <location>
        <begin position="505"/>
        <end position="796"/>
    </location>
</feature>
<dbReference type="SUPFAM" id="SSF51110">
    <property type="entry name" value="alpha-D-mannose-specific plant lectins"/>
    <property type="match status" value="1"/>
</dbReference>
<keyword evidence="16" id="KW-0472">Membrane</keyword>
<name>A0A5J9V7Y8_9POAL</name>
<feature type="signal peptide" evidence="17">
    <location>
        <begin position="1"/>
        <end position="24"/>
    </location>
</feature>
<evidence type="ECO:0000256" key="13">
    <source>
        <dbReference type="ARBA" id="ARBA00047899"/>
    </source>
</evidence>
<evidence type="ECO:0000256" key="16">
    <source>
        <dbReference type="SAM" id="Phobius"/>
    </source>
</evidence>
<dbReference type="PROSITE" id="PS50927">
    <property type="entry name" value="BULB_LECTIN"/>
    <property type="match status" value="1"/>
</dbReference>
<dbReference type="Pfam" id="PF08276">
    <property type="entry name" value="PAN_2"/>
    <property type="match status" value="1"/>
</dbReference>
<keyword evidence="16" id="KW-0812">Transmembrane</keyword>
<dbReference type="GO" id="GO:0048544">
    <property type="term" value="P:recognition of pollen"/>
    <property type="evidence" value="ECO:0007669"/>
    <property type="project" value="InterPro"/>
</dbReference>
<keyword evidence="7 15" id="KW-0547">Nucleotide-binding</keyword>
<organism evidence="21 22">
    <name type="scientific">Eragrostis curvula</name>
    <name type="common">weeping love grass</name>
    <dbReference type="NCBI Taxonomy" id="38414"/>
    <lineage>
        <taxon>Eukaryota</taxon>
        <taxon>Viridiplantae</taxon>
        <taxon>Streptophyta</taxon>
        <taxon>Embryophyta</taxon>
        <taxon>Tracheophyta</taxon>
        <taxon>Spermatophyta</taxon>
        <taxon>Magnoliopsida</taxon>
        <taxon>Liliopsida</taxon>
        <taxon>Poales</taxon>
        <taxon>Poaceae</taxon>
        <taxon>PACMAD clade</taxon>
        <taxon>Chloridoideae</taxon>
        <taxon>Eragrostideae</taxon>
        <taxon>Eragrostidinae</taxon>
        <taxon>Eragrostis</taxon>
    </lineage>
</organism>
<dbReference type="FunFam" id="2.90.10.10:FF:000005">
    <property type="entry name" value="G-type lectin S-receptor-like serine/threonine-protein kinase"/>
    <property type="match status" value="1"/>
</dbReference>
<comment type="subcellular location">
    <subcellularLocation>
        <location evidence="1">Membrane</location>
        <topology evidence="1">Single-pass type I membrane protein</topology>
    </subcellularLocation>
</comment>
<dbReference type="EMBL" id="RWGY01000011">
    <property type="protein sequence ID" value="TVU32352.1"/>
    <property type="molecule type" value="Genomic_DNA"/>
</dbReference>
<evidence type="ECO:0000256" key="11">
    <source>
        <dbReference type="ARBA" id="ARBA00023170"/>
    </source>
</evidence>
<feature type="domain" description="Apple" evidence="20">
    <location>
        <begin position="344"/>
        <end position="430"/>
    </location>
</feature>
<evidence type="ECO:0000256" key="10">
    <source>
        <dbReference type="ARBA" id="ARBA00023157"/>
    </source>
</evidence>
<feature type="non-terminal residue" evidence="21">
    <location>
        <position position="1"/>
    </location>
</feature>
<dbReference type="InterPro" id="IPR000719">
    <property type="entry name" value="Prot_kinase_dom"/>
</dbReference>
<evidence type="ECO:0000256" key="1">
    <source>
        <dbReference type="ARBA" id="ARBA00004479"/>
    </source>
</evidence>
<dbReference type="GO" id="GO:0051707">
    <property type="term" value="P:response to other organism"/>
    <property type="evidence" value="ECO:0007669"/>
    <property type="project" value="UniProtKB-ARBA"/>
</dbReference>
<evidence type="ECO:0000259" key="19">
    <source>
        <dbReference type="PROSITE" id="PS50927"/>
    </source>
</evidence>
<keyword evidence="16" id="KW-1133">Transmembrane helix</keyword>
<evidence type="ECO:0000313" key="21">
    <source>
        <dbReference type="EMBL" id="TVU32352.1"/>
    </source>
</evidence>
<dbReference type="AlphaFoldDB" id="A0A5J9V7Y8"/>
<dbReference type="OrthoDB" id="689796at2759"/>
<dbReference type="EC" id="2.7.11.1" evidence="2"/>
<dbReference type="SMART" id="SM00473">
    <property type="entry name" value="PAN_AP"/>
    <property type="match status" value="1"/>
</dbReference>
<reference evidence="21 22" key="1">
    <citation type="journal article" date="2019" name="Sci. Rep.">
        <title>A high-quality genome of Eragrostis curvula grass provides insights into Poaceae evolution and supports new strategies to enhance forage quality.</title>
        <authorList>
            <person name="Carballo J."/>
            <person name="Santos B.A.C.M."/>
            <person name="Zappacosta D."/>
            <person name="Garbus I."/>
            <person name="Selva J.P."/>
            <person name="Gallo C.A."/>
            <person name="Diaz A."/>
            <person name="Albertini E."/>
            <person name="Caccamo M."/>
            <person name="Echenique V."/>
        </authorList>
    </citation>
    <scope>NUCLEOTIDE SEQUENCE [LARGE SCALE GENOMIC DNA]</scope>
    <source>
        <strain evidence="22">cv. Victoria</strain>
        <tissue evidence="21">Leaf</tissue>
    </source>
</reference>
<dbReference type="Pfam" id="PF07714">
    <property type="entry name" value="PK_Tyr_Ser-Thr"/>
    <property type="match status" value="1"/>
</dbReference>
<keyword evidence="22" id="KW-1185">Reference proteome</keyword>
<dbReference type="SMART" id="SM00108">
    <property type="entry name" value="B_lectin"/>
    <property type="match status" value="1"/>
</dbReference>
<dbReference type="Gene3D" id="1.10.510.10">
    <property type="entry name" value="Transferase(Phosphotransferase) domain 1"/>
    <property type="match status" value="1"/>
</dbReference>
<evidence type="ECO:0000313" key="22">
    <source>
        <dbReference type="Proteomes" id="UP000324897"/>
    </source>
</evidence>
<dbReference type="GO" id="GO:0016020">
    <property type="term" value="C:membrane"/>
    <property type="evidence" value="ECO:0007669"/>
    <property type="project" value="UniProtKB-SubCell"/>
</dbReference>
<evidence type="ECO:0000256" key="2">
    <source>
        <dbReference type="ARBA" id="ARBA00012513"/>
    </source>
</evidence>
<dbReference type="InterPro" id="IPR003609">
    <property type="entry name" value="Pan_app"/>
</dbReference>
<feature type="domain" description="Bulb-type lectin" evidence="19">
    <location>
        <begin position="25"/>
        <end position="146"/>
    </location>
</feature>
<evidence type="ECO:0000256" key="3">
    <source>
        <dbReference type="ARBA" id="ARBA00022527"/>
    </source>
</evidence>
<dbReference type="InterPro" id="IPR001245">
    <property type="entry name" value="Ser-Thr/Tyr_kinase_cat_dom"/>
</dbReference>
<evidence type="ECO:0000256" key="7">
    <source>
        <dbReference type="ARBA" id="ARBA00022741"/>
    </source>
</evidence>
<dbReference type="GO" id="GO:0004674">
    <property type="term" value="F:protein serine/threonine kinase activity"/>
    <property type="evidence" value="ECO:0007669"/>
    <property type="project" value="UniProtKB-KW"/>
</dbReference>
<dbReference type="Gene3D" id="3.30.200.20">
    <property type="entry name" value="Phosphorylase Kinase, domain 1"/>
    <property type="match status" value="1"/>
</dbReference>
<dbReference type="InterPro" id="IPR024171">
    <property type="entry name" value="SRK-like_kinase"/>
</dbReference>
<sequence>MEATILNLLLFSSLLLSPITPSRAADTLGKGGNITGDETLVSAGGTFTLGFFSLGAPTKRYYLGIWFTVSREAICWVGNRERPLQDNNGVLVISDTGSLLLRDGSGQIAWSSNSAASSSSVEAQLLDSGNLVVRDPGSSSSTVLLWQSFDHPSNTLLSGMKLGKDLWNGVEWYLTSWRSADDPYPGAFRRVLDTSGRPDLIVWQGDVKKYRTGPWNGRWFSGVPEVSSYSNLVTYQVTTSPDEISYGYTAKAGAPLTRVVVMDTGVVRRLGWDANARTWQKYFEGPRDAACDTYGNCGAFGLCDAGAASTSFCGCVRGFSPASQSAWNLRDFYGGCRRNVALQCSSPGVTTDGFVPVKGVKLPDTHNASVDTGITVKECRRRCRANCSCVAYAAADIRGGGSGSGCIIWTDDIVDLRYVDQGQDLYLRLAKSELVNLGDSIIIDKDFPLSAVVAPLASTVAVVIMFLLIWWRTKRSASAGIVPQDQNIGVLRLDLPIVKEATGDFSRSHVIGEGGFAIVYQGELPDGRTVAVKRLKQSALTDKGKSDFEREVLVMASLRHGNLLRLLAYCNEGNERVLIYAYMRNKSLDLYIFGTPSPTCEPRDRAKLNWRQRLDIIQGVAHGVAYLHAGSDESVVHRDLKPSNVLLDDNWRPKIADFNTAKLFISDQPDQSDPTIVISPSKPRGYASPEYALQGDMTLKCDVYSFGVILLEILSGRRNGPSRGLISSARVFWEQNTPMALLDPVVPLPVSPPNSVLSSELERCVTIGLRCVHEAADDRPDMSTVVAMLATRNENINIPRAAQQDEAAVP</sequence>
<dbReference type="Pfam" id="PF01453">
    <property type="entry name" value="B_lectin"/>
    <property type="match status" value="1"/>
</dbReference>
<dbReference type="CDD" id="cd00028">
    <property type="entry name" value="B_lectin"/>
    <property type="match status" value="1"/>
</dbReference>
<keyword evidence="10" id="KW-1015">Disulfide bond</keyword>
<evidence type="ECO:0000259" key="18">
    <source>
        <dbReference type="PROSITE" id="PS50011"/>
    </source>
</evidence>
<keyword evidence="4" id="KW-0245">EGF-like domain</keyword>
<evidence type="ECO:0000256" key="9">
    <source>
        <dbReference type="ARBA" id="ARBA00022840"/>
    </source>
</evidence>
<evidence type="ECO:0000256" key="6">
    <source>
        <dbReference type="ARBA" id="ARBA00022729"/>
    </source>
</evidence>
<accession>A0A5J9V7Y8</accession>
<dbReference type="PROSITE" id="PS50011">
    <property type="entry name" value="PROTEIN_KINASE_DOM"/>
    <property type="match status" value="1"/>
</dbReference>
<evidence type="ECO:0000256" key="14">
    <source>
        <dbReference type="ARBA" id="ARBA00048679"/>
    </source>
</evidence>
<dbReference type="PIRSF" id="PIRSF000641">
    <property type="entry name" value="SRK"/>
    <property type="match status" value="1"/>
</dbReference>
<comment type="catalytic activity">
    <reaction evidence="13">
        <text>L-threonyl-[protein] + ATP = O-phospho-L-threonyl-[protein] + ADP + H(+)</text>
        <dbReference type="Rhea" id="RHEA:46608"/>
        <dbReference type="Rhea" id="RHEA-COMP:11060"/>
        <dbReference type="Rhea" id="RHEA-COMP:11605"/>
        <dbReference type="ChEBI" id="CHEBI:15378"/>
        <dbReference type="ChEBI" id="CHEBI:30013"/>
        <dbReference type="ChEBI" id="CHEBI:30616"/>
        <dbReference type="ChEBI" id="CHEBI:61977"/>
        <dbReference type="ChEBI" id="CHEBI:456216"/>
        <dbReference type="EC" id="2.7.11.1"/>
    </reaction>
</comment>
<evidence type="ECO:0000259" key="20">
    <source>
        <dbReference type="PROSITE" id="PS50948"/>
    </source>
</evidence>
<dbReference type="PANTHER" id="PTHR32444">
    <property type="entry name" value="BULB-TYPE LECTIN DOMAIN-CONTAINING PROTEIN"/>
    <property type="match status" value="1"/>
</dbReference>
<comment type="catalytic activity">
    <reaction evidence="14">
        <text>L-seryl-[protein] + ATP = O-phospho-L-seryl-[protein] + ADP + H(+)</text>
        <dbReference type="Rhea" id="RHEA:17989"/>
        <dbReference type="Rhea" id="RHEA-COMP:9863"/>
        <dbReference type="Rhea" id="RHEA-COMP:11604"/>
        <dbReference type="ChEBI" id="CHEBI:15378"/>
        <dbReference type="ChEBI" id="CHEBI:29999"/>
        <dbReference type="ChEBI" id="CHEBI:30616"/>
        <dbReference type="ChEBI" id="CHEBI:83421"/>
        <dbReference type="ChEBI" id="CHEBI:456216"/>
        <dbReference type="EC" id="2.7.11.1"/>
    </reaction>
</comment>
<keyword evidence="11" id="KW-0675">Receptor</keyword>
<evidence type="ECO:0000256" key="5">
    <source>
        <dbReference type="ARBA" id="ARBA00022679"/>
    </source>
</evidence>
<evidence type="ECO:0000256" key="15">
    <source>
        <dbReference type="PROSITE-ProRule" id="PRU10141"/>
    </source>
</evidence>
<feature type="chain" id="PRO_5023875221" description="non-specific serine/threonine protein kinase" evidence="17">
    <location>
        <begin position="25"/>
        <end position="810"/>
    </location>
</feature>
<keyword evidence="8" id="KW-0418">Kinase</keyword>
<dbReference type="InterPro" id="IPR008271">
    <property type="entry name" value="Ser/Thr_kinase_AS"/>
</dbReference>